<accession>A0A4Z0S379</accession>
<comment type="caution">
    <text evidence="15">The sequence shown here is derived from an EMBL/GenBank/DDBJ whole genome shotgun (WGS) entry which is preliminary data.</text>
</comment>
<dbReference type="GO" id="GO:0000155">
    <property type="term" value="F:phosphorelay sensor kinase activity"/>
    <property type="evidence" value="ECO:0007669"/>
    <property type="project" value="InterPro"/>
</dbReference>
<evidence type="ECO:0000256" key="3">
    <source>
        <dbReference type="ARBA" id="ARBA00012438"/>
    </source>
</evidence>
<evidence type="ECO:0000256" key="2">
    <source>
        <dbReference type="ARBA" id="ARBA00004370"/>
    </source>
</evidence>
<feature type="domain" description="Histidine kinase" evidence="14">
    <location>
        <begin position="146"/>
        <end position="367"/>
    </location>
</feature>
<keyword evidence="12 13" id="KW-0472">Membrane</keyword>
<dbReference type="SUPFAM" id="SSF47384">
    <property type="entry name" value="Homodimeric domain of signal transducing histidine kinase"/>
    <property type="match status" value="1"/>
</dbReference>
<dbReference type="InterPro" id="IPR004358">
    <property type="entry name" value="Sig_transdc_His_kin-like_C"/>
</dbReference>
<gene>
    <name evidence="15" type="ORF">C6P11_00785</name>
</gene>
<evidence type="ECO:0000313" key="15">
    <source>
        <dbReference type="EMBL" id="TGE75846.1"/>
    </source>
</evidence>
<evidence type="ECO:0000256" key="7">
    <source>
        <dbReference type="ARBA" id="ARBA00022741"/>
    </source>
</evidence>
<dbReference type="PROSITE" id="PS50109">
    <property type="entry name" value="HIS_KIN"/>
    <property type="match status" value="1"/>
</dbReference>
<dbReference type="EC" id="2.7.13.3" evidence="3"/>
<keyword evidence="11" id="KW-0902">Two-component regulatory system</keyword>
<dbReference type="InterPro" id="IPR003661">
    <property type="entry name" value="HisK_dim/P_dom"/>
</dbReference>
<evidence type="ECO:0000256" key="8">
    <source>
        <dbReference type="ARBA" id="ARBA00022777"/>
    </source>
</evidence>
<dbReference type="SMART" id="SM00388">
    <property type="entry name" value="HisKA"/>
    <property type="match status" value="1"/>
</dbReference>
<dbReference type="SUPFAM" id="SSF55874">
    <property type="entry name" value="ATPase domain of HSP90 chaperone/DNA topoisomerase II/histidine kinase"/>
    <property type="match status" value="1"/>
</dbReference>
<dbReference type="Pfam" id="PF02518">
    <property type="entry name" value="HATPase_c"/>
    <property type="match status" value="1"/>
</dbReference>
<feature type="transmembrane region" description="Helical" evidence="13">
    <location>
        <begin position="54"/>
        <end position="76"/>
    </location>
</feature>
<dbReference type="FunFam" id="3.30.565.10:FF:000013">
    <property type="entry name" value="Two-component sensor histidine kinase"/>
    <property type="match status" value="1"/>
</dbReference>
<dbReference type="CDD" id="cd00082">
    <property type="entry name" value="HisKA"/>
    <property type="match status" value="1"/>
</dbReference>
<dbReference type="RefSeq" id="WP_135517989.1">
    <property type="nucleotide sequence ID" value="NZ_PVSN01000005.1"/>
</dbReference>
<evidence type="ECO:0000313" key="16">
    <source>
        <dbReference type="Proteomes" id="UP000297646"/>
    </source>
</evidence>
<dbReference type="InterPro" id="IPR050351">
    <property type="entry name" value="BphY/WalK/GraS-like"/>
</dbReference>
<dbReference type="SMART" id="SM00387">
    <property type="entry name" value="HATPase_c"/>
    <property type="match status" value="1"/>
</dbReference>
<dbReference type="InterPro" id="IPR036890">
    <property type="entry name" value="HATPase_C_sf"/>
</dbReference>
<keyword evidence="8 15" id="KW-0418">Kinase</keyword>
<dbReference type="EMBL" id="PVSN01000005">
    <property type="protein sequence ID" value="TGE75846.1"/>
    <property type="molecule type" value="Genomic_DNA"/>
</dbReference>
<dbReference type="OrthoDB" id="335833at2"/>
<dbReference type="Gene3D" id="1.10.287.130">
    <property type="match status" value="1"/>
</dbReference>
<dbReference type="Proteomes" id="UP000297646">
    <property type="component" value="Unassembled WGS sequence"/>
</dbReference>
<dbReference type="PANTHER" id="PTHR45453:SF1">
    <property type="entry name" value="PHOSPHATE REGULON SENSOR PROTEIN PHOR"/>
    <property type="match status" value="1"/>
</dbReference>
<organism evidence="15 16">
    <name type="scientific">Weissella confusa</name>
    <name type="common">Lactobacillus confusus</name>
    <dbReference type="NCBI Taxonomy" id="1583"/>
    <lineage>
        <taxon>Bacteria</taxon>
        <taxon>Bacillati</taxon>
        <taxon>Bacillota</taxon>
        <taxon>Bacilli</taxon>
        <taxon>Lactobacillales</taxon>
        <taxon>Lactobacillaceae</taxon>
        <taxon>Weissella</taxon>
    </lineage>
</organism>
<protein>
    <recommendedName>
        <fullName evidence="3">histidine kinase</fullName>
        <ecNumber evidence="3">2.7.13.3</ecNumber>
    </recommendedName>
</protein>
<dbReference type="Pfam" id="PF00512">
    <property type="entry name" value="HisKA"/>
    <property type="match status" value="1"/>
</dbReference>
<evidence type="ECO:0000256" key="12">
    <source>
        <dbReference type="ARBA" id="ARBA00023136"/>
    </source>
</evidence>
<keyword evidence="6 13" id="KW-0812">Transmembrane</keyword>
<dbReference type="CDD" id="cd00075">
    <property type="entry name" value="HATPase"/>
    <property type="match status" value="1"/>
</dbReference>
<keyword evidence="10 13" id="KW-1133">Transmembrane helix</keyword>
<dbReference type="InterPro" id="IPR003594">
    <property type="entry name" value="HATPase_dom"/>
</dbReference>
<evidence type="ECO:0000256" key="6">
    <source>
        <dbReference type="ARBA" id="ARBA00022692"/>
    </source>
</evidence>
<proteinExistence type="predicted"/>
<dbReference type="GO" id="GO:0016036">
    <property type="term" value="P:cellular response to phosphate starvation"/>
    <property type="evidence" value="ECO:0007669"/>
    <property type="project" value="TreeGrafter"/>
</dbReference>
<evidence type="ECO:0000256" key="10">
    <source>
        <dbReference type="ARBA" id="ARBA00022989"/>
    </source>
</evidence>
<keyword evidence="4" id="KW-0597">Phosphoprotein</keyword>
<dbReference type="AlphaFoldDB" id="A0A4Z0S379"/>
<dbReference type="InterPro" id="IPR036097">
    <property type="entry name" value="HisK_dim/P_sf"/>
</dbReference>
<name>A0A4Z0S379_WEICO</name>
<evidence type="ECO:0000256" key="11">
    <source>
        <dbReference type="ARBA" id="ARBA00023012"/>
    </source>
</evidence>
<evidence type="ECO:0000256" key="4">
    <source>
        <dbReference type="ARBA" id="ARBA00022553"/>
    </source>
</evidence>
<dbReference type="GO" id="GO:0004721">
    <property type="term" value="F:phosphoprotein phosphatase activity"/>
    <property type="evidence" value="ECO:0007669"/>
    <property type="project" value="TreeGrafter"/>
</dbReference>
<evidence type="ECO:0000259" key="14">
    <source>
        <dbReference type="PROSITE" id="PS50109"/>
    </source>
</evidence>
<evidence type="ECO:0000256" key="9">
    <source>
        <dbReference type="ARBA" id="ARBA00022840"/>
    </source>
</evidence>
<reference evidence="15 16" key="1">
    <citation type="submission" date="2018-03" db="EMBL/GenBank/DDBJ databases">
        <title>Genome sequencing of Weissella confusa isolates.</title>
        <authorList>
            <person name="Kajala I."/>
            <person name="Baruah R."/>
            <person name="Bergsveinson J."/>
            <person name="Juvonen R."/>
            <person name="Ziola B."/>
        </authorList>
    </citation>
    <scope>NUCLEOTIDE SEQUENCE [LARGE SCALE GENOMIC DNA]</scope>
    <source>
        <strain evidence="15 16">VTT E-062653</strain>
    </source>
</reference>
<dbReference type="GO" id="GO:0005524">
    <property type="term" value="F:ATP binding"/>
    <property type="evidence" value="ECO:0007669"/>
    <property type="project" value="UniProtKB-KW"/>
</dbReference>
<comment type="catalytic activity">
    <reaction evidence="1">
        <text>ATP + protein L-histidine = ADP + protein N-phospho-L-histidine.</text>
        <dbReference type="EC" id="2.7.13.3"/>
    </reaction>
</comment>
<dbReference type="Gene3D" id="3.30.565.10">
    <property type="entry name" value="Histidine kinase-like ATPase, C-terminal domain"/>
    <property type="match status" value="1"/>
</dbReference>
<dbReference type="PRINTS" id="PR00344">
    <property type="entry name" value="BCTRLSENSOR"/>
</dbReference>
<keyword evidence="7" id="KW-0547">Nucleotide-binding</keyword>
<feature type="transmembrane region" description="Helical" evidence="13">
    <location>
        <begin position="12"/>
        <end position="33"/>
    </location>
</feature>
<sequence length="375" mass="41628">MKLSVLDWLLLVVKAVVSALLFVFTGIGILLAMRATWRTENWLLEIQAIWRQDTTLAVVVAIAVIALWGVVVHFFYEQIVLTHLIDSVSELAPRVRDANATGLPETRMSRRLRPLATNVNGVFDAAQKAMAEEREIERSKDEMITNVSHDLRTPLTSILGYLGLIVNDEQGNLSRADMTKYAKTAFDKAGQMKSLVEDLFDYTQVRQVDFKLRWAPLDLAAMLQQLAVNYELEAKNKDVVVSAVTNPKSIEMVGDPDRLARVFMNLISNALKYGDGATFVRLSAKTIPAENVAEIRVTNNGEKIPEESIKRLFDRFYRVESSRNTKTGGTGLGLAIVNGVIEAHGGTVRVESNDDLTSFIIRLPLQPEGLEGEGA</sequence>
<evidence type="ECO:0000256" key="1">
    <source>
        <dbReference type="ARBA" id="ARBA00000085"/>
    </source>
</evidence>
<dbReference type="GO" id="GO:0005886">
    <property type="term" value="C:plasma membrane"/>
    <property type="evidence" value="ECO:0007669"/>
    <property type="project" value="TreeGrafter"/>
</dbReference>
<keyword evidence="9" id="KW-0067">ATP-binding</keyword>
<dbReference type="InterPro" id="IPR005467">
    <property type="entry name" value="His_kinase_dom"/>
</dbReference>
<evidence type="ECO:0000256" key="5">
    <source>
        <dbReference type="ARBA" id="ARBA00022679"/>
    </source>
</evidence>
<evidence type="ECO:0000256" key="13">
    <source>
        <dbReference type="SAM" id="Phobius"/>
    </source>
</evidence>
<keyword evidence="5" id="KW-0808">Transferase</keyword>
<comment type="subcellular location">
    <subcellularLocation>
        <location evidence="2">Membrane</location>
    </subcellularLocation>
</comment>
<dbReference type="PANTHER" id="PTHR45453">
    <property type="entry name" value="PHOSPHATE REGULON SENSOR PROTEIN PHOR"/>
    <property type="match status" value="1"/>
</dbReference>